<evidence type="ECO:0000313" key="4">
    <source>
        <dbReference type="EnsemblPlants" id="OBART02G01910.1"/>
    </source>
</evidence>
<dbReference type="PANTHER" id="PTHR33091">
    <property type="entry name" value="PROTEIN, PUTATIVE, EXPRESSED-RELATED"/>
    <property type="match status" value="1"/>
</dbReference>
<protein>
    <submittedName>
        <fullName evidence="4">Uncharacterized protein</fullName>
    </submittedName>
</protein>
<keyword evidence="2" id="KW-0646">Protease inhibitor</keyword>
<dbReference type="AlphaFoldDB" id="A0A0D3F024"/>
<keyword evidence="5" id="KW-1185">Reference proteome</keyword>
<dbReference type="GO" id="GO:0009611">
    <property type="term" value="P:response to wounding"/>
    <property type="evidence" value="ECO:0007669"/>
    <property type="project" value="InterPro"/>
</dbReference>
<dbReference type="Gramene" id="OBART02G01910.1">
    <property type="protein sequence ID" value="OBART02G01910.1"/>
    <property type="gene ID" value="OBART02G01910"/>
</dbReference>
<keyword evidence="3" id="KW-0722">Serine protease inhibitor</keyword>
<dbReference type="PaxDb" id="65489-OBART02G01910.1"/>
<evidence type="ECO:0000256" key="3">
    <source>
        <dbReference type="ARBA" id="ARBA00022900"/>
    </source>
</evidence>
<evidence type="ECO:0000256" key="2">
    <source>
        <dbReference type="ARBA" id="ARBA00022690"/>
    </source>
</evidence>
<dbReference type="InterPro" id="IPR000864">
    <property type="entry name" value="Prot_inh_pot1"/>
</dbReference>
<dbReference type="Pfam" id="PF00280">
    <property type="entry name" value="potato_inhibit"/>
    <property type="match status" value="1"/>
</dbReference>
<reference evidence="4" key="2">
    <citation type="submission" date="2015-03" db="UniProtKB">
        <authorList>
            <consortium name="EnsemblPlants"/>
        </authorList>
    </citation>
    <scope>IDENTIFICATION</scope>
</reference>
<organism evidence="4">
    <name type="scientific">Oryza barthii</name>
    <dbReference type="NCBI Taxonomy" id="65489"/>
    <lineage>
        <taxon>Eukaryota</taxon>
        <taxon>Viridiplantae</taxon>
        <taxon>Streptophyta</taxon>
        <taxon>Embryophyta</taxon>
        <taxon>Tracheophyta</taxon>
        <taxon>Spermatophyta</taxon>
        <taxon>Magnoliopsida</taxon>
        <taxon>Liliopsida</taxon>
        <taxon>Poales</taxon>
        <taxon>Poaceae</taxon>
        <taxon>BOP clade</taxon>
        <taxon>Oryzoideae</taxon>
        <taxon>Oryzeae</taxon>
        <taxon>Oryzinae</taxon>
        <taxon>Oryza</taxon>
    </lineage>
</organism>
<dbReference type="GO" id="GO:0004867">
    <property type="term" value="F:serine-type endopeptidase inhibitor activity"/>
    <property type="evidence" value="ECO:0007669"/>
    <property type="project" value="UniProtKB-KW"/>
</dbReference>
<proteinExistence type="inferred from homology"/>
<dbReference type="Proteomes" id="UP000026960">
    <property type="component" value="Chromosome 2"/>
</dbReference>
<dbReference type="eggNOG" id="ENOG502R3VH">
    <property type="taxonomic scope" value="Eukaryota"/>
</dbReference>
<dbReference type="HOGENOM" id="CLU_158942_3_2_1"/>
<dbReference type="EnsemblPlants" id="OBART02G01910.1">
    <property type="protein sequence ID" value="OBART02G01910.1"/>
    <property type="gene ID" value="OBART02G01910"/>
</dbReference>
<name>A0A0D3F024_9ORYZ</name>
<sequence length="85" mass="9100">MGRAAAAVGGGEIVSIKTAWPEVVGWDGMSAVMKIHRDRADVRVEVHTVGESVPPGFDGERVLVFLNDDNAATVAQTPVIKMSYY</sequence>
<evidence type="ECO:0000313" key="5">
    <source>
        <dbReference type="Proteomes" id="UP000026960"/>
    </source>
</evidence>
<dbReference type="Gene3D" id="3.30.10.10">
    <property type="entry name" value="Trypsin Inhibitor V, subunit A"/>
    <property type="match status" value="1"/>
</dbReference>
<reference evidence="4" key="1">
    <citation type="journal article" date="2009" name="Rice">
        <title>De Novo Next Generation Sequencing of Plant Genomes.</title>
        <authorList>
            <person name="Rounsley S."/>
            <person name="Marri P.R."/>
            <person name="Yu Y."/>
            <person name="He R."/>
            <person name="Sisneros N."/>
            <person name="Goicoechea J.L."/>
            <person name="Lee S.J."/>
            <person name="Angelova A."/>
            <person name="Kudrna D."/>
            <person name="Luo M."/>
            <person name="Affourtit J."/>
            <person name="Desany B."/>
            <person name="Knight J."/>
            <person name="Niazi F."/>
            <person name="Egholm M."/>
            <person name="Wing R.A."/>
        </authorList>
    </citation>
    <scope>NUCLEOTIDE SEQUENCE [LARGE SCALE GENOMIC DNA]</scope>
    <source>
        <strain evidence="4">cv. IRGC 105608</strain>
    </source>
</reference>
<dbReference type="PANTHER" id="PTHR33091:SF92">
    <property type="entry name" value="OS02G0124300 PROTEIN"/>
    <property type="match status" value="1"/>
</dbReference>
<accession>A0A0D3F024</accession>
<dbReference type="PROSITE" id="PS00285">
    <property type="entry name" value="POTATO_INHIBITOR"/>
    <property type="match status" value="1"/>
</dbReference>
<evidence type="ECO:0000256" key="1">
    <source>
        <dbReference type="ARBA" id="ARBA00008210"/>
    </source>
</evidence>
<dbReference type="InterPro" id="IPR036354">
    <property type="entry name" value="Prot_inh_pot1_sf"/>
</dbReference>
<dbReference type="SUPFAM" id="SSF54654">
    <property type="entry name" value="CI-2 family of serine protease inhibitors"/>
    <property type="match status" value="1"/>
</dbReference>
<comment type="similarity">
    <text evidence="1">Belongs to the protease inhibitor I13 (potato type I serine protease inhibitor) family.</text>
</comment>